<feature type="chain" id="PRO_5011822982" description="Peptidyl-prolyl cis-trans isomerase" evidence="2">
    <location>
        <begin position="21"/>
        <end position="214"/>
    </location>
</feature>
<dbReference type="Proteomes" id="UP000216533">
    <property type="component" value="Unassembled WGS sequence"/>
</dbReference>
<keyword evidence="2 4" id="KW-0413">Isomerase</keyword>
<evidence type="ECO:0000256" key="1">
    <source>
        <dbReference type="ARBA" id="ARBA00002388"/>
    </source>
</evidence>
<dbReference type="PANTHER" id="PTHR45625">
    <property type="entry name" value="PEPTIDYL-PROLYL CIS-TRANS ISOMERASE-RELATED"/>
    <property type="match status" value="1"/>
</dbReference>
<dbReference type="PANTHER" id="PTHR45625:SF3">
    <property type="entry name" value="PEPTIDYL-PROLYL CIS-TRANS ISOMERASE B-RELATED"/>
    <property type="match status" value="1"/>
</dbReference>
<comment type="function">
    <text evidence="1 2">PPIases accelerate the folding of proteins. It catalyzes the cis-trans isomerization of proline imidic peptide bonds in oligopeptides.</text>
</comment>
<feature type="domain" description="PPIase cyclophilin-type" evidence="3">
    <location>
        <begin position="60"/>
        <end position="213"/>
    </location>
</feature>
<evidence type="ECO:0000256" key="2">
    <source>
        <dbReference type="RuleBase" id="RU363019"/>
    </source>
</evidence>
<protein>
    <recommendedName>
        <fullName evidence="2">Peptidyl-prolyl cis-trans isomerase</fullName>
        <shortName evidence="2">PPIase</shortName>
        <ecNumber evidence="2">5.2.1.8</ecNumber>
    </recommendedName>
</protein>
<dbReference type="SUPFAM" id="SSF50891">
    <property type="entry name" value="Cyclophilin-like"/>
    <property type="match status" value="1"/>
</dbReference>
<dbReference type="InterPro" id="IPR044666">
    <property type="entry name" value="Cyclophilin_A-like"/>
</dbReference>
<dbReference type="PROSITE" id="PS50072">
    <property type="entry name" value="CSA_PPIASE_2"/>
    <property type="match status" value="1"/>
</dbReference>
<dbReference type="GO" id="GO:0003755">
    <property type="term" value="F:peptidyl-prolyl cis-trans isomerase activity"/>
    <property type="evidence" value="ECO:0007669"/>
    <property type="project" value="UniProtKB-UniRule"/>
</dbReference>
<accession>A0A255E530</accession>
<evidence type="ECO:0000313" key="5">
    <source>
        <dbReference type="Proteomes" id="UP000216533"/>
    </source>
</evidence>
<dbReference type="Gene3D" id="2.40.100.10">
    <property type="entry name" value="Cyclophilin-like"/>
    <property type="match status" value="1"/>
</dbReference>
<dbReference type="EMBL" id="NMVI01000018">
    <property type="protein sequence ID" value="OYN86697.1"/>
    <property type="molecule type" value="Genomic_DNA"/>
</dbReference>
<keyword evidence="2" id="KW-0697">Rotamase</keyword>
<comment type="caution">
    <text evidence="4">The sequence shown here is derived from an EMBL/GenBank/DDBJ whole genome shotgun (WGS) entry which is preliminary data.</text>
</comment>
<dbReference type="Pfam" id="PF00160">
    <property type="entry name" value="Pro_isomerase"/>
    <property type="match status" value="1"/>
</dbReference>
<name>A0A255E530_9ACTN</name>
<keyword evidence="2" id="KW-0732">Signal</keyword>
<evidence type="ECO:0000259" key="3">
    <source>
        <dbReference type="PROSITE" id="PS50072"/>
    </source>
</evidence>
<dbReference type="PRINTS" id="PR00153">
    <property type="entry name" value="CSAPPISMRASE"/>
</dbReference>
<dbReference type="InterPro" id="IPR002130">
    <property type="entry name" value="Cyclophilin-type_PPIase_dom"/>
</dbReference>
<gene>
    <name evidence="4" type="ORF">CGZ92_09715</name>
</gene>
<organism evidence="4 5">
    <name type="scientific">Parenemella sanctibonifatiensis</name>
    <dbReference type="NCBI Taxonomy" id="2016505"/>
    <lineage>
        <taxon>Bacteria</taxon>
        <taxon>Bacillati</taxon>
        <taxon>Actinomycetota</taxon>
        <taxon>Actinomycetes</taxon>
        <taxon>Propionibacteriales</taxon>
        <taxon>Propionibacteriaceae</taxon>
        <taxon>Parenemella</taxon>
    </lineage>
</organism>
<dbReference type="AlphaFoldDB" id="A0A255E530"/>
<comment type="similarity">
    <text evidence="2">Belongs to the cyclophilin-type PPIase family.</text>
</comment>
<reference evidence="4 5" key="1">
    <citation type="submission" date="2017-07" db="EMBL/GenBank/DDBJ databases">
        <title>Draft whole genome sequences of clinical Proprionibacteriaceae strains.</title>
        <authorList>
            <person name="Bernier A.-M."/>
            <person name="Bernard K."/>
            <person name="Domingo M.-C."/>
        </authorList>
    </citation>
    <scope>NUCLEOTIDE SEQUENCE [LARGE SCALE GENOMIC DNA]</scope>
    <source>
        <strain evidence="4 5">NML 160184</strain>
    </source>
</reference>
<sequence length="214" mass="22605">MRWMLVAFATVVVVPLTACGVVPNVEEPQAQIDCEYRAAGEPARPVDPPPSSGVRMTGQSVVALEMSMGTLSIIMDRQHAPCAVNSFDSLAQQGFYDNTECHRLVNEGIFILQCGDPTGTGTGGPGYEFDDELTGDETYPAGTVAMANGGPDTNGSQFFLVFEDSPLPPNYVVLGQMDQGSVAALYRMIYAGHDGDGGEGRPINPVQILSVTAG</sequence>
<dbReference type="CDD" id="cd00317">
    <property type="entry name" value="cyclophilin"/>
    <property type="match status" value="1"/>
</dbReference>
<feature type="signal peptide" evidence="2">
    <location>
        <begin position="1"/>
        <end position="20"/>
    </location>
</feature>
<comment type="catalytic activity">
    <reaction evidence="2">
        <text>[protein]-peptidylproline (omega=180) = [protein]-peptidylproline (omega=0)</text>
        <dbReference type="Rhea" id="RHEA:16237"/>
        <dbReference type="Rhea" id="RHEA-COMP:10747"/>
        <dbReference type="Rhea" id="RHEA-COMP:10748"/>
        <dbReference type="ChEBI" id="CHEBI:83833"/>
        <dbReference type="ChEBI" id="CHEBI:83834"/>
        <dbReference type="EC" id="5.2.1.8"/>
    </reaction>
</comment>
<dbReference type="InterPro" id="IPR029000">
    <property type="entry name" value="Cyclophilin-like_dom_sf"/>
</dbReference>
<dbReference type="EC" id="5.2.1.8" evidence="2"/>
<proteinExistence type="inferred from homology"/>
<evidence type="ECO:0000313" key="4">
    <source>
        <dbReference type="EMBL" id="OYN86697.1"/>
    </source>
</evidence>